<name>A0A6L9MQ70_9ALTE</name>
<dbReference type="PANTHER" id="PTHR43597">
    <property type="entry name" value="SULFUR ACCEPTOR PROTEIN CSDE"/>
    <property type="match status" value="1"/>
</dbReference>
<feature type="domain" description="Fe-S metabolism associated" evidence="2">
    <location>
        <begin position="15"/>
        <end position="134"/>
    </location>
</feature>
<evidence type="ECO:0000313" key="3">
    <source>
        <dbReference type="EMBL" id="NDW20296.1"/>
    </source>
</evidence>
<comment type="similarity">
    <text evidence="1">Belongs to the SufE family.</text>
</comment>
<evidence type="ECO:0000313" key="4">
    <source>
        <dbReference type="Proteomes" id="UP000478837"/>
    </source>
</evidence>
<dbReference type="Pfam" id="PF02657">
    <property type="entry name" value="SufE"/>
    <property type="match status" value="1"/>
</dbReference>
<dbReference type="InterPro" id="IPR003808">
    <property type="entry name" value="Fe-S_metab-assoc_dom"/>
</dbReference>
<dbReference type="Gene3D" id="3.90.1010.10">
    <property type="match status" value="1"/>
</dbReference>
<evidence type="ECO:0000259" key="2">
    <source>
        <dbReference type="Pfam" id="PF02657"/>
    </source>
</evidence>
<protein>
    <submittedName>
        <fullName evidence="3">SufE family protein</fullName>
    </submittedName>
</protein>
<dbReference type="EMBL" id="JAAAWP010000001">
    <property type="protein sequence ID" value="NDW20296.1"/>
    <property type="molecule type" value="Genomic_DNA"/>
</dbReference>
<comment type="caution">
    <text evidence="3">The sequence shown here is derived from an EMBL/GenBank/DDBJ whole genome shotgun (WGS) entry which is preliminary data.</text>
</comment>
<dbReference type="Proteomes" id="UP000478837">
    <property type="component" value="Unassembled WGS sequence"/>
</dbReference>
<reference evidence="3 4" key="1">
    <citation type="submission" date="2020-01" db="EMBL/GenBank/DDBJ databases">
        <title>Genomes of bacteria type strains.</title>
        <authorList>
            <person name="Chen J."/>
            <person name="Zhu S."/>
            <person name="Yang J."/>
        </authorList>
    </citation>
    <scope>NUCLEOTIDE SEQUENCE [LARGE SCALE GENOMIC DNA]</scope>
    <source>
        <strain evidence="3 4">LMG 22958</strain>
    </source>
</reference>
<gene>
    <name evidence="3" type="ORF">GTW09_01965</name>
</gene>
<accession>A0A6L9MQ70</accession>
<dbReference type="RefSeq" id="WP_163109587.1">
    <property type="nucleotide sequence ID" value="NZ_JAAAWP010000001.1"/>
</dbReference>
<dbReference type="AlphaFoldDB" id="A0A6L9MQ70"/>
<dbReference type="PANTHER" id="PTHR43597:SF5">
    <property type="entry name" value="SUFE-LIKE PROTEIN 2, CHLOROPLASTIC"/>
    <property type="match status" value="1"/>
</dbReference>
<evidence type="ECO:0000256" key="1">
    <source>
        <dbReference type="ARBA" id="ARBA00010282"/>
    </source>
</evidence>
<organism evidence="3 4">
    <name type="scientific">Alteromonas hispanica</name>
    <dbReference type="NCBI Taxonomy" id="315421"/>
    <lineage>
        <taxon>Bacteria</taxon>
        <taxon>Pseudomonadati</taxon>
        <taxon>Pseudomonadota</taxon>
        <taxon>Gammaproteobacteria</taxon>
        <taxon>Alteromonadales</taxon>
        <taxon>Alteromonadaceae</taxon>
        <taxon>Alteromonas/Salinimonas group</taxon>
        <taxon>Alteromonas</taxon>
    </lineage>
</organism>
<proteinExistence type="inferred from homology"/>
<keyword evidence="4" id="KW-1185">Reference proteome</keyword>
<dbReference type="SUPFAM" id="SSF82649">
    <property type="entry name" value="SufE/NifU"/>
    <property type="match status" value="1"/>
</dbReference>
<sequence>MTKTHSELLPLALTLSCAKSWEDFTRTLMLAGKALPTMPPQLKQDATSVKGCESPVWLAYVETTSENGARFFAFSPSKVIRGVLAVLLEKANSMEQAQRRDFDFDTYLEACQLQRYMSESRGNGIKAVVEKLKAY</sequence>